<name>A0ABV5YJH7_9ACTN</name>
<dbReference type="Pfam" id="PF08962">
    <property type="entry name" value="Rv2632c-like"/>
    <property type="match status" value="1"/>
</dbReference>
<dbReference type="RefSeq" id="WP_378203560.1">
    <property type="nucleotide sequence ID" value="NZ_JBHLZP010000130.1"/>
</dbReference>
<accession>A0ABV5YJH7</accession>
<dbReference type="EMBL" id="JBHLZP010000130">
    <property type="protein sequence ID" value="MFB9834274.1"/>
    <property type="molecule type" value="Genomic_DNA"/>
</dbReference>
<protein>
    <submittedName>
        <fullName evidence="1">DUF1876 domain-containing protein</fullName>
    </submittedName>
</protein>
<gene>
    <name evidence="1" type="ORF">ACFFNX_19000</name>
</gene>
<dbReference type="Gene3D" id="3.30.160.240">
    <property type="entry name" value="Rv1738"/>
    <property type="match status" value="1"/>
</dbReference>
<dbReference type="SUPFAM" id="SSF143212">
    <property type="entry name" value="Rv2632c-like"/>
    <property type="match status" value="1"/>
</dbReference>
<proteinExistence type="predicted"/>
<evidence type="ECO:0000313" key="2">
    <source>
        <dbReference type="Proteomes" id="UP001589627"/>
    </source>
</evidence>
<sequence>METKRWSVEIDIAEQGDDTHVRAILTTLNGTTIEGAGHARRNPADRGVPEIGDELAAGRALLDLGHRLMQLATAEITAAARRSEP</sequence>
<evidence type="ECO:0000313" key="1">
    <source>
        <dbReference type="EMBL" id="MFB9834274.1"/>
    </source>
</evidence>
<comment type="caution">
    <text evidence="1">The sequence shown here is derived from an EMBL/GenBank/DDBJ whole genome shotgun (WGS) entry which is preliminary data.</text>
</comment>
<dbReference type="InterPro" id="IPR015057">
    <property type="entry name" value="Rv2632c-like"/>
</dbReference>
<dbReference type="Proteomes" id="UP001589627">
    <property type="component" value="Unassembled WGS sequence"/>
</dbReference>
<keyword evidence="2" id="KW-1185">Reference proteome</keyword>
<dbReference type="InterPro" id="IPR038070">
    <property type="entry name" value="Rv2632c-like_sf"/>
</dbReference>
<organism evidence="1 2">
    <name type="scientific">Actinoallomurus acaciae</name>
    <dbReference type="NCBI Taxonomy" id="502577"/>
    <lineage>
        <taxon>Bacteria</taxon>
        <taxon>Bacillati</taxon>
        <taxon>Actinomycetota</taxon>
        <taxon>Actinomycetes</taxon>
        <taxon>Streptosporangiales</taxon>
        <taxon>Thermomonosporaceae</taxon>
        <taxon>Actinoallomurus</taxon>
    </lineage>
</organism>
<reference evidence="1 2" key="1">
    <citation type="submission" date="2024-09" db="EMBL/GenBank/DDBJ databases">
        <authorList>
            <person name="Sun Q."/>
            <person name="Mori K."/>
        </authorList>
    </citation>
    <scope>NUCLEOTIDE SEQUENCE [LARGE SCALE GENOMIC DNA]</scope>
    <source>
        <strain evidence="1 2">TBRC 0563</strain>
    </source>
</reference>